<feature type="region of interest" description="Disordered" evidence="11">
    <location>
        <begin position="79"/>
        <end position="130"/>
    </location>
</feature>
<keyword evidence="16" id="KW-1185">Reference proteome</keyword>
<dbReference type="CDD" id="cd06850">
    <property type="entry name" value="biotinyl_domain"/>
    <property type="match status" value="1"/>
</dbReference>
<dbReference type="NCBIfam" id="TIGR01350">
    <property type="entry name" value="lipoamide_DH"/>
    <property type="match status" value="1"/>
</dbReference>
<dbReference type="PROSITE" id="PS00076">
    <property type="entry name" value="PYRIDINE_REDOX_1"/>
    <property type="match status" value="1"/>
</dbReference>
<dbReference type="FunFam" id="3.30.390.30:FF:000001">
    <property type="entry name" value="Dihydrolipoyl dehydrogenase"/>
    <property type="match status" value="1"/>
</dbReference>
<evidence type="ECO:0000256" key="6">
    <source>
        <dbReference type="ARBA" id="ARBA00023002"/>
    </source>
</evidence>
<evidence type="ECO:0000256" key="8">
    <source>
        <dbReference type="ARBA" id="ARBA00023157"/>
    </source>
</evidence>
<name>A0A1I0K7D3_9FIRM</name>
<dbReference type="InterPro" id="IPR050151">
    <property type="entry name" value="Class-I_Pyr_Nuc-Dis_Oxidored"/>
</dbReference>
<dbReference type="Pfam" id="PF02852">
    <property type="entry name" value="Pyr_redox_dim"/>
    <property type="match status" value="1"/>
</dbReference>
<comment type="cofactor">
    <cofactor evidence="10">
        <name>FAD</name>
        <dbReference type="ChEBI" id="CHEBI:57692"/>
    </cofactor>
    <text evidence="10">Binds 1 FAD per subunit.</text>
</comment>
<comment type="similarity">
    <text evidence="1 10">Belongs to the class-I pyridine nucleotide-disulfide oxidoreductase family.</text>
</comment>
<dbReference type="GO" id="GO:0004148">
    <property type="term" value="F:dihydrolipoyl dehydrogenase (NADH) activity"/>
    <property type="evidence" value="ECO:0007669"/>
    <property type="project" value="UniProtKB-EC"/>
</dbReference>
<dbReference type="InterPro" id="IPR006258">
    <property type="entry name" value="Lipoamide_DH"/>
</dbReference>
<evidence type="ECO:0000256" key="2">
    <source>
        <dbReference type="ARBA" id="ARBA00016961"/>
    </source>
</evidence>
<dbReference type="Proteomes" id="UP000198508">
    <property type="component" value="Unassembled WGS sequence"/>
</dbReference>
<dbReference type="Pfam" id="PF07992">
    <property type="entry name" value="Pyr_redox_2"/>
    <property type="match status" value="1"/>
</dbReference>
<dbReference type="SUPFAM" id="SSF51230">
    <property type="entry name" value="Single hybrid motif"/>
    <property type="match status" value="1"/>
</dbReference>
<feature type="domain" description="Pyridine nucleotide-disulphide oxidoreductase dimerisation" evidence="13">
    <location>
        <begin position="484"/>
        <end position="593"/>
    </location>
</feature>
<evidence type="ECO:0000313" key="15">
    <source>
        <dbReference type="EMBL" id="SEU18801.1"/>
    </source>
</evidence>
<reference evidence="16" key="1">
    <citation type="submission" date="2016-10" db="EMBL/GenBank/DDBJ databases">
        <authorList>
            <person name="Varghese N."/>
            <person name="Submissions S."/>
        </authorList>
    </citation>
    <scope>NUCLEOTIDE SEQUENCE [LARGE SCALE GENOMIC DNA]</scope>
    <source>
        <strain evidence="16">NLAE-zl-G277</strain>
    </source>
</reference>
<dbReference type="SUPFAM" id="SSF55424">
    <property type="entry name" value="FAD/NAD-linked reductases, dimerisation (C-terminal) domain"/>
    <property type="match status" value="1"/>
</dbReference>
<evidence type="ECO:0000259" key="14">
    <source>
        <dbReference type="Pfam" id="PF07992"/>
    </source>
</evidence>
<organism evidence="15 16">
    <name type="scientific">Enterocloster lavalensis</name>
    <dbReference type="NCBI Taxonomy" id="460384"/>
    <lineage>
        <taxon>Bacteria</taxon>
        <taxon>Bacillati</taxon>
        <taxon>Bacillota</taxon>
        <taxon>Clostridia</taxon>
        <taxon>Lachnospirales</taxon>
        <taxon>Lachnospiraceae</taxon>
        <taxon>Enterocloster</taxon>
    </lineage>
</organism>
<evidence type="ECO:0000256" key="11">
    <source>
        <dbReference type="SAM" id="MobiDB-lite"/>
    </source>
</evidence>
<keyword evidence="9 10" id="KW-0676">Redox-active center</keyword>
<gene>
    <name evidence="15" type="ORF">SAMN05216313_14810</name>
</gene>
<dbReference type="RefSeq" id="WP_092371269.1">
    <property type="nucleotide sequence ID" value="NZ_DAINWJ010000542.1"/>
</dbReference>
<dbReference type="SUPFAM" id="SSF51905">
    <property type="entry name" value="FAD/NAD(P)-binding domain"/>
    <property type="match status" value="1"/>
</dbReference>
<dbReference type="InterPro" id="IPR016156">
    <property type="entry name" value="FAD/NAD-linked_Rdtase_dimer_sf"/>
</dbReference>
<keyword evidence="8" id="KW-1015">Disulfide bond</keyword>
<dbReference type="PANTHER" id="PTHR22912:SF217">
    <property type="entry name" value="DIHYDROLIPOYL DEHYDROGENASE"/>
    <property type="match status" value="1"/>
</dbReference>
<dbReference type="PRINTS" id="PR00368">
    <property type="entry name" value="FADPNR"/>
</dbReference>
<keyword evidence="4 10" id="KW-0285">Flavoprotein</keyword>
<dbReference type="InterPro" id="IPR011053">
    <property type="entry name" value="Single_hybrid_motif"/>
</dbReference>
<evidence type="ECO:0000313" key="16">
    <source>
        <dbReference type="Proteomes" id="UP000198508"/>
    </source>
</evidence>
<dbReference type="InterPro" id="IPR023753">
    <property type="entry name" value="FAD/NAD-binding_dom"/>
</dbReference>
<dbReference type="Gene3D" id="2.40.50.100">
    <property type="match status" value="1"/>
</dbReference>
<evidence type="ECO:0000259" key="13">
    <source>
        <dbReference type="Pfam" id="PF02852"/>
    </source>
</evidence>
<feature type="domain" description="Lipoyl-binding" evidence="12">
    <location>
        <begin position="4"/>
        <end position="71"/>
    </location>
</feature>
<sequence length="605" mass="63155">MDLQFKAADGSKRYKITKIYVPEGGSFQAGAPLLKAESGKMNTVVKAERAGTLKKLLVKEGQEIGSGEIFAQAEYAAGTPAAGGQPDTTSVSAAGGQRDTAGTSAAGGQRDSAGTSAAASQRDAAKASPNPALSLFGKKEELSCEIAVVGAGPGGYEAAIYAAKQGKDVILIEKSKVGGTCLNVGCIPTKAIVNSAEKYHMLSGLEDIGVSCGQASFDMHRVIGHKNQVVEQLRGGIESLLEANGVRLVRGTAAFQGPKELLVSQGLNRTTVKAQHVIIATGSRIADLPIPGIHGRNVLNSTTALDLEEDFDSIAIVGGGVIGMEFAGIYASLGKRVHVLEYEKQILPTTDPDLVEVLTEDLKGQVDIRTGVRVQEIRESENGQCIVAFESGGRTKYLVADKVLVAVGRSANLDGLKLEKAGVELTENKRSIAVNGSMETSVPGIYAIGDVTGKIQLAHAASHQGLVAVDCILGKNRSMEYDFIPSVIFSRVEIATVGRTERELKQAGIAGNVSRFPFAANGKALTMEEGRGFVKLIAREEDGKLVGAAVAGPDASNLISVLTLALTNGLTPEAIISTVFPHPTLGEVIHEAALGLTVGAIHYHE</sequence>
<evidence type="ECO:0000256" key="5">
    <source>
        <dbReference type="ARBA" id="ARBA00022827"/>
    </source>
</evidence>
<dbReference type="PANTHER" id="PTHR22912">
    <property type="entry name" value="DISULFIDE OXIDOREDUCTASE"/>
    <property type="match status" value="1"/>
</dbReference>
<comment type="catalytic activity">
    <reaction evidence="10">
        <text>N(6)-[(R)-dihydrolipoyl]-L-lysyl-[protein] + NAD(+) = N(6)-[(R)-lipoyl]-L-lysyl-[protein] + NADH + H(+)</text>
        <dbReference type="Rhea" id="RHEA:15045"/>
        <dbReference type="Rhea" id="RHEA-COMP:10474"/>
        <dbReference type="Rhea" id="RHEA-COMP:10475"/>
        <dbReference type="ChEBI" id="CHEBI:15378"/>
        <dbReference type="ChEBI" id="CHEBI:57540"/>
        <dbReference type="ChEBI" id="CHEBI:57945"/>
        <dbReference type="ChEBI" id="CHEBI:83099"/>
        <dbReference type="ChEBI" id="CHEBI:83100"/>
        <dbReference type="EC" id="1.8.1.4"/>
    </reaction>
</comment>
<dbReference type="Pfam" id="PF00364">
    <property type="entry name" value="Biotin_lipoyl"/>
    <property type="match status" value="1"/>
</dbReference>
<dbReference type="GO" id="GO:0050660">
    <property type="term" value="F:flavin adenine dinucleotide binding"/>
    <property type="evidence" value="ECO:0007669"/>
    <property type="project" value="InterPro"/>
</dbReference>
<evidence type="ECO:0000256" key="7">
    <source>
        <dbReference type="ARBA" id="ARBA00023027"/>
    </source>
</evidence>
<dbReference type="PRINTS" id="PR00411">
    <property type="entry name" value="PNDRDTASEI"/>
</dbReference>
<evidence type="ECO:0000259" key="12">
    <source>
        <dbReference type="Pfam" id="PF00364"/>
    </source>
</evidence>
<dbReference type="EMBL" id="FOIM01000048">
    <property type="protein sequence ID" value="SEU18801.1"/>
    <property type="molecule type" value="Genomic_DNA"/>
</dbReference>
<feature type="domain" description="FAD/NAD(P)-binding" evidence="14">
    <location>
        <begin position="146"/>
        <end position="465"/>
    </location>
</feature>
<dbReference type="AlphaFoldDB" id="A0A1I0K7D3"/>
<dbReference type="InterPro" id="IPR012999">
    <property type="entry name" value="Pyr_OxRdtase_I_AS"/>
</dbReference>
<keyword evidence="6 10" id="KW-0560">Oxidoreductase</keyword>
<keyword evidence="3" id="KW-0963">Cytoplasm</keyword>
<feature type="compositionally biased region" description="Low complexity" evidence="11">
    <location>
        <begin position="113"/>
        <end position="128"/>
    </location>
</feature>
<dbReference type="InterPro" id="IPR036188">
    <property type="entry name" value="FAD/NAD-bd_sf"/>
</dbReference>
<evidence type="ECO:0000256" key="10">
    <source>
        <dbReference type="RuleBase" id="RU003692"/>
    </source>
</evidence>
<accession>A0A1I0K7D3</accession>
<evidence type="ECO:0000256" key="9">
    <source>
        <dbReference type="ARBA" id="ARBA00023284"/>
    </source>
</evidence>
<dbReference type="InterPro" id="IPR000089">
    <property type="entry name" value="Biotin_lipoyl"/>
</dbReference>
<dbReference type="Gene3D" id="3.50.50.60">
    <property type="entry name" value="FAD/NAD(P)-binding domain"/>
    <property type="match status" value="2"/>
</dbReference>
<protein>
    <recommendedName>
        <fullName evidence="2 10">Dihydrolipoyl dehydrogenase</fullName>
        <ecNumber evidence="10">1.8.1.4</ecNumber>
    </recommendedName>
</protein>
<evidence type="ECO:0000256" key="3">
    <source>
        <dbReference type="ARBA" id="ARBA00022490"/>
    </source>
</evidence>
<comment type="miscellaneous">
    <text evidence="10">The active site is a redox-active disulfide bond.</text>
</comment>
<dbReference type="InterPro" id="IPR004099">
    <property type="entry name" value="Pyr_nucl-diS_OxRdtase_dimer"/>
</dbReference>
<evidence type="ECO:0000256" key="4">
    <source>
        <dbReference type="ARBA" id="ARBA00022630"/>
    </source>
</evidence>
<dbReference type="STRING" id="460384.SAMN05216313_14810"/>
<dbReference type="GO" id="GO:0006103">
    <property type="term" value="P:2-oxoglutarate metabolic process"/>
    <property type="evidence" value="ECO:0007669"/>
    <property type="project" value="TreeGrafter"/>
</dbReference>
<keyword evidence="7 10" id="KW-0520">NAD</keyword>
<dbReference type="Gene3D" id="3.30.390.30">
    <property type="match status" value="1"/>
</dbReference>
<dbReference type="EC" id="1.8.1.4" evidence="10"/>
<evidence type="ECO:0000256" key="1">
    <source>
        <dbReference type="ARBA" id="ARBA00007532"/>
    </source>
</evidence>
<keyword evidence="5 10" id="KW-0274">FAD</keyword>
<proteinExistence type="inferred from homology"/>